<dbReference type="PANTHER" id="PTHR11439:SF467">
    <property type="entry name" value="INTEGRASE CATALYTIC DOMAIN-CONTAINING PROTEIN"/>
    <property type="match status" value="1"/>
</dbReference>
<proteinExistence type="predicted"/>
<dbReference type="AlphaFoldDB" id="A0AB34JYN1"/>
<dbReference type="EMBL" id="JBGBPQ010000003">
    <property type="protein sequence ID" value="KAL1526805.1"/>
    <property type="molecule type" value="Genomic_DNA"/>
</dbReference>
<dbReference type="Proteomes" id="UP001515480">
    <property type="component" value="Unassembled WGS sequence"/>
</dbReference>
<name>A0AB34JYN1_PRYPA</name>
<keyword evidence="2" id="KW-1185">Reference proteome</keyword>
<dbReference type="CDD" id="cd09272">
    <property type="entry name" value="RNase_HI_RT_Ty1"/>
    <property type="match status" value="1"/>
</dbReference>
<evidence type="ECO:0000313" key="2">
    <source>
        <dbReference type="Proteomes" id="UP001515480"/>
    </source>
</evidence>
<comment type="caution">
    <text evidence="1">The sequence shown here is derived from an EMBL/GenBank/DDBJ whole genome shotgun (WGS) entry which is preliminary data.</text>
</comment>
<sequence>MTEEQWPDFPCEDPTATELDDWLRVWNASLKGLEVEAILRGATPPSMIALSRATDLTDFTELTAVDEPDAAKRLRHNASVKRAHRDEANRVEAYAAGVLRIKNGFAGQVEKALRRTAPARLRRLRAAHGAAGIPGAYDGAAMMLALRALAGVRGPTQRQSSAWHERQYERLRDTRLPDGCVADDYAAKCHELIEVHLPNFSRVRLEKSTLTDVLIDFLPECNRIEGRGVRKDLVAAGLHDDYEEAVRRCLEIVSDTTDESRVEARMAASVLPAGPARVAAMAAARAPPWLDLRATSDPAADIPVINVGIALLPDADTPMVGSVVAGAGNSNSFTAEDLHNTFNHREWRHVSRVGTSSADAPPQWSTLRPPATCESCLRANCQRIHPTGHAGTRHDADVTVACDGWSVSVGHVHGGQRQVVMDACVNRVIAYLANTADQGVTYDGSRPNAMVYEAYSDSDWCVAHSTTGAVHCVGGRVISATSKRQVSIALSSTEAEIMAASLAGAEIMYLRGVLRDLAYDVSEPTVLWVDNSGAVELTKRRESAVRSRHIERRYLKIREWVAEGHIVAKYKPTADNHADMFTKPLPPDVFFYHRSELMGA</sequence>
<evidence type="ECO:0008006" key="3">
    <source>
        <dbReference type="Google" id="ProtNLM"/>
    </source>
</evidence>
<dbReference type="PANTHER" id="PTHR11439">
    <property type="entry name" value="GAG-POL-RELATED RETROTRANSPOSON"/>
    <property type="match status" value="1"/>
</dbReference>
<organism evidence="1 2">
    <name type="scientific">Prymnesium parvum</name>
    <name type="common">Toxic golden alga</name>
    <dbReference type="NCBI Taxonomy" id="97485"/>
    <lineage>
        <taxon>Eukaryota</taxon>
        <taxon>Haptista</taxon>
        <taxon>Haptophyta</taxon>
        <taxon>Prymnesiophyceae</taxon>
        <taxon>Prymnesiales</taxon>
        <taxon>Prymnesiaceae</taxon>
        <taxon>Prymnesium</taxon>
    </lineage>
</organism>
<gene>
    <name evidence="1" type="ORF">AB1Y20_015498</name>
</gene>
<evidence type="ECO:0000313" key="1">
    <source>
        <dbReference type="EMBL" id="KAL1526805.1"/>
    </source>
</evidence>
<protein>
    <recommendedName>
        <fullName evidence="3">Reverse transcriptase Ty1/copia-type domain-containing protein</fullName>
    </recommendedName>
</protein>
<reference evidence="1 2" key="1">
    <citation type="journal article" date="2024" name="Science">
        <title>Giant polyketide synthase enzymes in the biosynthesis of giant marine polyether toxins.</title>
        <authorList>
            <person name="Fallon T.R."/>
            <person name="Shende V.V."/>
            <person name="Wierzbicki I.H."/>
            <person name="Pendleton A.L."/>
            <person name="Watervoot N.F."/>
            <person name="Auber R.P."/>
            <person name="Gonzalez D.J."/>
            <person name="Wisecaver J.H."/>
            <person name="Moore B.S."/>
        </authorList>
    </citation>
    <scope>NUCLEOTIDE SEQUENCE [LARGE SCALE GENOMIC DNA]</scope>
    <source>
        <strain evidence="1 2">12B1</strain>
    </source>
</reference>
<accession>A0AB34JYN1</accession>